<comment type="caution">
    <text evidence="1">The sequence shown here is derived from an EMBL/GenBank/DDBJ whole genome shotgun (WGS) entry which is preliminary data.</text>
</comment>
<sequence>MNREQVNVLVNQVQLSHRLLAAFYKRILPSFDEIAAKFGSTFWLWDPIDFERPSRSGTRPSRKWAWDYLPLMNAKFLYIRSDGEQPALLEFHLHTEPTVLKPNRSGNGQPDPLKLGEMSPNVRIYAYWITDGGQSDVLEQWREAEYPSGDALSRSVLTETLEGTWWDVELSEFVASPESTAELISQFVSYLVV</sequence>
<evidence type="ECO:0000313" key="1">
    <source>
        <dbReference type="EMBL" id="MBA6098542.1"/>
    </source>
</evidence>
<organism evidence="1 2">
    <name type="scientific">Pseudomonas juntendi</name>
    <dbReference type="NCBI Taxonomy" id="2666183"/>
    <lineage>
        <taxon>Bacteria</taxon>
        <taxon>Pseudomonadati</taxon>
        <taxon>Pseudomonadota</taxon>
        <taxon>Gammaproteobacteria</taxon>
        <taxon>Pseudomonadales</taxon>
        <taxon>Pseudomonadaceae</taxon>
        <taxon>Pseudomonas</taxon>
    </lineage>
</organism>
<dbReference type="Proteomes" id="UP000545074">
    <property type="component" value="Unassembled WGS sequence"/>
</dbReference>
<dbReference type="EMBL" id="JACGCX010000009">
    <property type="protein sequence ID" value="MBA6098542.1"/>
    <property type="molecule type" value="Genomic_DNA"/>
</dbReference>
<accession>A0A7W2KHM0</accession>
<evidence type="ECO:0000313" key="2">
    <source>
        <dbReference type="Proteomes" id="UP000545074"/>
    </source>
</evidence>
<reference evidence="1 2" key="1">
    <citation type="submission" date="2020-07" db="EMBL/GenBank/DDBJ databases">
        <title>Diversity of carbapenemase encoding genes among Pseudomonas putida group clinical isolates in a tertiary Brazilian hospital.</title>
        <authorList>
            <person name="Alberto-Lei F."/>
            <person name="Nodari C.S."/>
            <person name="Streling A.P."/>
            <person name="Paulino J.T."/>
            <person name="Bessa-Neto F.O."/>
            <person name="Cayo R."/>
            <person name="Gales A.C."/>
        </authorList>
    </citation>
    <scope>NUCLEOTIDE SEQUENCE [LARGE SCALE GENOMIC DNA]</scope>
    <source>
        <strain evidence="1 2">12815</strain>
    </source>
</reference>
<proteinExistence type="predicted"/>
<protein>
    <submittedName>
        <fullName evidence="1">Uncharacterized protein</fullName>
    </submittedName>
</protein>
<dbReference type="AlphaFoldDB" id="A0A7W2KHM0"/>
<gene>
    <name evidence="1" type="ORF">H4C80_15585</name>
</gene>
<dbReference type="RefSeq" id="WP_182389795.1">
    <property type="nucleotide sequence ID" value="NZ_JACGCX010000009.1"/>
</dbReference>
<name>A0A7W2KHM0_9PSED</name>